<gene>
    <name evidence="1" type="ORF">D7V89_08450</name>
</gene>
<accession>A0AB37NW66</accession>
<dbReference type="AlphaFoldDB" id="A0AB37NW66"/>
<reference evidence="1 2" key="1">
    <citation type="submission" date="2018-09" db="EMBL/GenBank/DDBJ databases">
        <title>Murine metabolic-syndrome-specific gut microbial biobank.</title>
        <authorList>
            <person name="Liu C."/>
        </authorList>
    </citation>
    <scope>NUCLEOTIDE SEQUENCE [LARGE SCALE GENOMIC DNA]</scope>
    <source>
        <strain evidence="1 2">WYJ21-P61</strain>
    </source>
</reference>
<organism evidence="1 2">
    <name type="scientific">Bifidobacterium pseudolongum</name>
    <dbReference type="NCBI Taxonomy" id="1694"/>
    <lineage>
        <taxon>Bacteria</taxon>
        <taxon>Bacillati</taxon>
        <taxon>Actinomycetota</taxon>
        <taxon>Actinomycetes</taxon>
        <taxon>Bifidobacteriales</taxon>
        <taxon>Bifidobacteriaceae</taxon>
        <taxon>Bifidobacterium</taxon>
    </lineage>
</organism>
<dbReference type="Proteomes" id="UP000273889">
    <property type="component" value="Unassembled WGS sequence"/>
</dbReference>
<name>A0AB37NW66_9BIFI</name>
<protein>
    <submittedName>
        <fullName evidence="1">Uncharacterized protein</fullName>
    </submittedName>
</protein>
<dbReference type="EMBL" id="RAYV01000016">
    <property type="protein sequence ID" value="RKI87105.1"/>
    <property type="molecule type" value="Genomic_DNA"/>
</dbReference>
<evidence type="ECO:0000313" key="1">
    <source>
        <dbReference type="EMBL" id="RKI87105.1"/>
    </source>
</evidence>
<proteinExistence type="predicted"/>
<sequence length="83" mass="9175">MSALLAGGVGNGMYAEAMMRHRAVQMPCRGYLGIMRKAINTAIISASAYQDMNIAQAWTRYSVKLTHAMSKIHGWRMRSAGVR</sequence>
<comment type="caution">
    <text evidence="1">The sequence shown here is derived from an EMBL/GenBank/DDBJ whole genome shotgun (WGS) entry which is preliminary data.</text>
</comment>
<evidence type="ECO:0000313" key="2">
    <source>
        <dbReference type="Proteomes" id="UP000273889"/>
    </source>
</evidence>